<name>A0A914UL45_9BILA</name>
<feature type="region of interest" description="Disordered" evidence="1">
    <location>
        <begin position="1"/>
        <end position="25"/>
    </location>
</feature>
<evidence type="ECO:0000313" key="2">
    <source>
        <dbReference type="Proteomes" id="UP000887566"/>
    </source>
</evidence>
<dbReference type="WBParaSite" id="PSAMB.scaffold106size78906.g2141.t1">
    <property type="protein sequence ID" value="PSAMB.scaffold106size78906.g2141.t1"/>
    <property type="gene ID" value="PSAMB.scaffold106size78906.g2141"/>
</dbReference>
<dbReference type="Proteomes" id="UP000887566">
    <property type="component" value="Unplaced"/>
</dbReference>
<protein>
    <submittedName>
        <fullName evidence="3">Uncharacterized protein</fullName>
    </submittedName>
</protein>
<dbReference type="AlphaFoldDB" id="A0A914UL45"/>
<proteinExistence type="predicted"/>
<evidence type="ECO:0000313" key="3">
    <source>
        <dbReference type="WBParaSite" id="PSAMB.scaffold106size78906.g2141.t1"/>
    </source>
</evidence>
<organism evidence="2 3">
    <name type="scientific">Plectus sambesii</name>
    <dbReference type="NCBI Taxonomy" id="2011161"/>
    <lineage>
        <taxon>Eukaryota</taxon>
        <taxon>Metazoa</taxon>
        <taxon>Ecdysozoa</taxon>
        <taxon>Nematoda</taxon>
        <taxon>Chromadorea</taxon>
        <taxon>Plectida</taxon>
        <taxon>Plectina</taxon>
        <taxon>Plectoidea</taxon>
        <taxon>Plectidae</taxon>
        <taxon>Plectus</taxon>
    </lineage>
</organism>
<keyword evidence="2" id="KW-1185">Reference proteome</keyword>
<sequence length="111" mass="12349">MKTGRSGGATGGGNLRGLSTAQLDGPNESRHLLVCAARQTARPTERWEPDRSVFTCRCVFNKLVARARPTATNERYVRTLRDRSPTLHFGPSPPPRPTLIRCRRLRNPIGN</sequence>
<feature type="compositionally biased region" description="Gly residues" evidence="1">
    <location>
        <begin position="1"/>
        <end position="15"/>
    </location>
</feature>
<reference evidence="3" key="1">
    <citation type="submission" date="2022-11" db="UniProtKB">
        <authorList>
            <consortium name="WormBaseParasite"/>
        </authorList>
    </citation>
    <scope>IDENTIFICATION</scope>
</reference>
<accession>A0A914UL45</accession>
<evidence type="ECO:0000256" key="1">
    <source>
        <dbReference type="SAM" id="MobiDB-lite"/>
    </source>
</evidence>